<evidence type="ECO:0000313" key="2">
    <source>
        <dbReference type="EMBL" id="MBR0599751.1"/>
    </source>
</evidence>
<dbReference type="SUPFAM" id="SSF53474">
    <property type="entry name" value="alpha/beta-Hydrolases"/>
    <property type="match status" value="1"/>
</dbReference>
<feature type="transmembrane region" description="Helical" evidence="1">
    <location>
        <begin position="636"/>
        <end position="660"/>
    </location>
</feature>
<keyword evidence="2" id="KW-0378">Hydrolase</keyword>
<dbReference type="Proteomes" id="UP000675664">
    <property type="component" value="Unassembled WGS sequence"/>
</dbReference>
<dbReference type="InterPro" id="IPR050261">
    <property type="entry name" value="FrsA_esterase"/>
</dbReference>
<feature type="transmembrane region" description="Helical" evidence="1">
    <location>
        <begin position="319"/>
        <end position="342"/>
    </location>
</feature>
<gene>
    <name evidence="2" type="ORF">KCX82_17850</name>
</gene>
<organism evidence="2 3">
    <name type="scientific">Sinanaerobacter chloroacetimidivorans</name>
    <dbReference type="NCBI Taxonomy" id="2818044"/>
    <lineage>
        <taxon>Bacteria</taxon>
        <taxon>Bacillati</taxon>
        <taxon>Bacillota</taxon>
        <taxon>Clostridia</taxon>
        <taxon>Peptostreptococcales</taxon>
        <taxon>Anaerovoracaceae</taxon>
        <taxon>Sinanaerobacter</taxon>
    </lineage>
</organism>
<keyword evidence="1" id="KW-0812">Transmembrane</keyword>
<feature type="transmembrane region" description="Helical" evidence="1">
    <location>
        <begin position="390"/>
        <end position="411"/>
    </location>
</feature>
<dbReference type="Gene3D" id="3.40.50.1820">
    <property type="entry name" value="alpha/beta hydrolase"/>
    <property type="match status" value="1"/>
</dbReference>
<dbReference type="GO" id="GO:0016787">
    <property type="term" value="F:hydrolase activity"/>
    <property type="evidence" value="ECO:0007669"/>
    <property type="project" value="UniProtKB-KW"/>
</dbReference>
<feature type="transmembrane region" description="Helical" evidence="1">
    <location>
        <begin position="452"/>
        <end position="473"/>
    </location>
</feature>
<feature type="transmembrane region" description="Helical" evidence="1">
    <location>
        <begin position="570"/>
        <end position="591"/>
    </location>
</feature>
<comment type="caution">
    <text evidence="2">The sequence shown here is derived from an EMBL/GenBank/DDBJ whole genome shotgun (WGS) entry which is preliminary data.</text>
</comment>
<evidence type="ECO:0000256" key="1">
    <source>
        <dbReference type="SAM" id="Phobius"/>
    </source>
</evidence>
<feature type="transmembrane region" description="Helical" evidence="1">
    <location>
        <begin position="494"/>
        <end position="519"/>
    </location>
</feature>
<dbReference type="AlphaFoldDB" id="A0A8J7W3K9"/>
<reference evidence="2" key="1">
    <citation type="submission" date="2021-04" db="EMBL/GenBank/DDBJ databases">
        <title>Sinoanaerobacter chloroacetimidivorans sp. nov., an obligate anaerobic bacterium isolated from anaerobic sludge.</title>
        <authorList>
            <person name="Bao Y."/>
        </authorList>
    </citation>
    <scope>NUCLEOTIDE SEQUENCE</scope>
    <source>
        <strain evidence="2">BAD-6</strain>
    </source>
</reference>
<feature type="transmembrane region" description="Helical" evidence="1">
    <location>
        <begin position="418"/>
        <end position="440"/>
    </location>
</feature>
<proteinExistence type="predicted"/>
<feature type="transmembrane region" description="Helical" evidence="1">
    <location>
        <begin position="363"/>
        <end position="384"/>
    </location>
</feature>
<keyword evidence="1" id="KW-1133">Transmembrane helix</keyword>
<dbReference type="InterPro" id="IPR029058">
    <property type="entry name" value="AB_hydrolase_fold"/>
</dbReference>
<feature type="transmembrane region" description="Helical" evidence="1">
    <location>
        <begin position="539"/>
        <end position="558"/>
    </location>
</feature>
<protein>
    <submittedName>
        <fullName evidence="2">Alpha/beta hydrolase</fullName>
    </submittedName>
</protein>
<dbReference type="RefSeq" id="WP_227019879.1">
    <property type="nucleotide sequence ID" value="NZ_JAGSND010000016.1"/>
</dbReference>
<dbReference type="EMBL" id="JAGSND010000016">
    <property type="protein sequence ID" value="MBR0599751.1"/>
    <property type="molecule type" value="Genomic_DNA"/>
</dbReference>
<keyword evidence="1" id="KW-0472">Membrane</keyword>
<feature type="transmembrane region" description="Helical" evidence="1">
    <location>
        <begin position="603"/>
        <end position="624"/>
    </location>
</feature>
<evidence type="ECO:0000313" key="3">
    <source>
        <dbReference type="Proteomes" id="UP000675664"/>
    </source>
</evidence>
<keyword evidence="3" id="KW-1185">Reference proteome</keyword>
<name>A0A8J7W3K9_9FIRM</name>
<sequence length="662" mass="72937">MFQVKVKKIDFETEHGTLSGLLYMPKGAGADDPRPVIVTTHGYLNSKEMQDAPAIEMSRRGYIVLALDMYDHGDSRWKGDIPVGSQFGTFWIYSQYDAANYVAKQDYTKKDEKGNAYLAVSGHSMGGFSTLVALYMDEMASLQTGTRSIYAGISVGADYSYASAVAPETDYIAAFGNRTVGMIAGHYDEFFFNKSDEEKTANEKKVTGTVTYKDFAATASGKQFLGLTSEDTAKSEQFYTVESGDLLYEGNVVRESQTGQHIIYTPNQTHPWNHFSKTTTSDLIDFYTTAFDGVTSVNQANATLNSENQIWFLKELCNLIAMIGFFLLLIPVVGMLLKAPFLKQAVTEEIPMLSPEKTKLQKIASWVSIIACMLYPGILFATLMDKEKTGLMVLAGIAGISVVAGAILAIVKKEKAGVLAAVISLITALVFLFADKILPLSPFFNEPTTNQIIYWAIGNGLIALIVAIFFYGITKKKDGTTWSAYGVSGKVKSILASFCIAILSMIILYAVLFLIQAVFGTDFRFWTMAVRTFKPEFVVVWLRYLPFFFVYYFINAIAINANTRGKKGGYAIAIGLNVGGLILWLLCQYGMDFATGTAMLPAQALNGILLIATIPCLAIAAVYAKKLFEKTHNVWLAAFINTMFFTMITVANTVMFWNMINA</sequence>
<reference evidence="2" key="2">
    <citation type="submission" date="2021-04" db="EMBL/GenBank/DDBJ databases">
        <authorList>
            <person name="Liu J."/>
        </authorList>
    </citation>
    <scope>NUCLEOTIDE SEQUENCE</scope>
    <source>
        <strain evidence="2">BAD-6</strain>
    </source>
</reference>
<accession>A0A8J7W3K9</accession>
<dbReference type="PANTHER" id="PTHR22946">
    <property type="entry name" value="DIENELACTONE HYDROLASE DOMAIN-CONTAINING PROTEIN-RELATED"/>
    <property type="match status" value="1"/>
</dbReference>